<feature type="region of interest" description="Disordered" evidence="1">
    <location>
        <begin position="48"/>
        <end position="140"/>
    </location>
</feature>
<evidence type="ECO:0000256" key="1">
    <source>
        <dbReference type="SAM" id="MobiDB-lite"/>
    </source>
</evidence>
<dbReference type="AlphaFoldDB" id="A0A423VT22"/>
<proteinExistence type="predicted"/>
<dbReference type="Proteomes" id="UP000284375">
    <property type="component" value="Unassembled WGS sequence"/>
</dbReference>
<keyword evidence="3" id="KW-1185">Reference proteome</keyword>
<reference evidence="2 3" key="1">
    <citation type="submission" date="2015-09" db="EMBL/GenBank/DDBJ databases">
        <title>Host preference determinants of Valsa canker pathogens revealed by comparative genomics.</title>
        <authorList>
            <person name="Yin Z."/>
            <person name="Huang L."/>
        </authorList>
    </citation>
    <scope>NUCLEOTIDE SEQUENCE [LARGE SCALE GENOMIC DNA]</scope>
    <source>
        <strain evidence="2 3">YSFL</strain>
    </source>
</reference>
<comment type="caution">
    <text evidence="2">The sequence shown here is derived from an EMBL/GenBank/DDBJ whole genome shotgun (WGS) entry which is preliminary data.</text>
</comment>
<feature type="compositionally biased region" description="Low complexity" evidence="1">
    <location>
        <begin position="1"/>
        <end position="13"/>
    </location>
</feature>
<dbReference type="OrthoDB" id="10523003at2759"/>
<accession>A0A423VT22</accession>
<feature type="compositionally biased region" description="Basic and acidic residues" evidence="1">
    <location>
        <begin position="94"/>
        <end position="108"/>
    </location>
</feature>
<feature type="region of interest" description="Disordered" evidence="1">
    <location>
        <begin position="1"/>
        <end position="31"/>
    </location>
</feature>
<feature type="compositionally biased region" description="Low complexity" evidence="1">
    <location>
        <begin position="76"/>
        <end position="93"/>
    </location>
</feature>
<gene>
    <name evidence="2" type="ORF">VSDG_05710</name>
</gene>
<evidence type="ECO:0000313" key="2">
    <source>
        <dbReference type="EMBL" id="ROV94242.1"/>
    </source>
</evidence>
<sequence length="350" mass="38735">MASSSEASRSDSSSETDDDESTEFPAVEDPMTIIMSLLSQTLPSSITTLFQRAETDDDSHSDDSQSSESQLDDSQSDGSQPDDSQSDNSQQDNSQKDDSQPGESHPDESQPDDCQSYDSLFDDTPSESSTTNEHDKADKFLKQEEQVDKINFSELIEALIQCQLDKTEVSDQRRQAPGRDLLEEHMREEALILDNLAGPGATAAQRKKVADDAAEVRQRLADRSIESVAESVARAGRARPSRAPGVAVREADEYALELASTRRLVRLALEEDPDGAALRGLTVFQRMSLRPLRTVLHGPDFQRLIKDAGSFDDAVKCLFDILWPQKKAIESLLRADKEWIEEKGKGKAEE</sequence>
<name>A0A423VT22_CYTCH</name>
<organism evidence="2 3">
    <name type="scientific">Cytospora chrysosperma</name>
    <name type="common">Cytospora canker fungus</name>
    <name type="synonym">Sphaeria chrysosperma</name>
    <dbReference type="NCBI Taxonomy" id="252740"/>
    <lineage>
        <taxon>Eukaryota</taxon>
        <taxon>Fungi</taxon>
        <taxon>Dikarya</taxon>
        <taxon>Ascomycota</taxon>
        <taxon>Pezizomycotina</taxon>
        <taxon>Sordariomycetes</taxon>
        <taxon>Sordariomycetidae</taxon>
        <taxon>Diaporthales</taxon>
        <taxon>Cytosporaceae</taxon>
        <taxon>Cytospora</taxon>
    </lineage>
</organism>
<protein>
    <submittedName>
        <fullName evidence="2">Uncharacterized protein</fullName>
    </submittedName>
</protein>
<evidence type="ECO:0000313" key="3">
    <source>
        <dbReference type="Proteomes" id="UP000284375"/>
    </source>
</evidence>
<dbReference type="EMBL" id="LJZO01000029">
    <property type="protein sequence ID" value="ROV94242.1"/>
    <property type="molecule type" value="Genomic_DNA"/>
</dbReference>